<protein>
    <recommendedName>
        <fullName evidence="4">Lipoprotein</fullName>
    </recommendedName>
</protein>
<evidence type="ECO:0008006" key="4">
    <source>
        <dbReference type="Google" id="ProtNLM"/>
    </source>
</evidence>
<gene>
    <name evidence="2" type="ORF">CTM72_07925</name>
</gene>
<dbReference type="PROSITE" id="PS51257">
    <property type="entry name" value="PROKAR_LIPOPROTEIN"/>
    <property type="match status" value="1"/>
</dbReference>
<dbReference type="AlphaFoldDB" id="A0A2D3NWC3"/>
<name>A0A2D3NWC3_9FUSO</name>
<evidence type="ECO:0000313" key="3">
    <source>
        <dbReference type="Proteomes" id="UP000230056"/>
    </source>
</evidence>
<evidence type="ECO:0000256" key="1">
    <source>
        <dbReference type="SAM" id="Phobius"/>
    </source>
</evidence>
<organism evidence="2 3">
    <name type="scientific">Fusobacterium pseudoperiodonticum</name>
    <dbReference type="NCBI Taxonomy" id="2663009"/>
    <lineage>
        <taxon>Bacteria</taxon>
        <taxon>Fusobacteriati</taxon>
        <taxon>Fusobacteriota</taxon>
        <taxon>Fusobacteriia</taxon>
        <taxon>Fusobacteriales</taxon>
        <taxon>Fusobacteriaceae</taxon>
        <taxon>Fusobacterium</taxon>
    </lineage>
</organism>
<dbReference type="Proteomes" id="UP000230056">
    <property type="component" value="Chromosome"/>
</dbReference>
<dbReference type="RefSeq" id="WP_100025043.1">
    <property type="nucleotide sequence ID" value="NZ_CP024699.1"/>
</dbReference>
<keyword evidence="1" id="KW-0472">Membrane</keyword>
<feature type="transmembrane region" description="Helical" evidence="1">
    <location>
        <begin position="193"/>
        <end position="212"/>
    </location>
</feature>
<keyword evidence="1" id="KW-1133">Transmembrane helix</keyword>
<accession>A0A2D3NWC3</accession>
<proteinExistence type="predicted"/>
<dbReference type="EMBL" id="CP024699">
    <property type="protein sequence ID" value="ATV59640.1"/>
    <property type="molecule type" value="Genomic_DNA"/>
</dbReference>
<reference evidence="2 3" key="1">
    <citation type="submission" date="2017-11" db="EMBL/GenBank/DDBJ databases">
        <title>Genome sequencing of Fusobacterium periodonticum KCOM 1261.</title>
        <authorList>
            <person name="Kook J.-K."/>
            <person name="Park S.-N."/>
            <person name="Lim Y.K."/>
        </authorList>
    </citation>
    <scope>NUCLEOTIDE SEQUENCE [LARGE SCALE GENOMIC DNA]</scope>
    <source>
        <strain evidence="2 3">KCOM 1261</strain>
    </source>
</reference>
<evidence type="ECO:0000313" key="2">
    <source>
        <dbReference type="EMBL" id="ATV59640.1"/>
    </source>
</evidence>
<feature type="transmembrane region" description="Helical" evidence="1">
    <location>
        <begin position="6"/>
        <end position="28"/>
    </location>
</feature>
<sequence>MLNRFFYFIIGFILLGLCGCSALTGYTYEEYDKKTENIRLVFETPKKEIYLLGNYADYVFKDKRLFLFLDIISAKGFFTDDRIIMTVNSSSNVKLEIPSTFIIYKFAGTQEKQKIEVASIRKNLENSKIEYSINENNEKWIFTLKNPMKLSGGLVKLENHDQLLSEAKDKLVNVKIEAKYKLRHPVAQGMEEALFFFLTPVIVPIGMVIWGWNSLTK</sequence>
<keyword evidence="1" id="KW-0812">Transmembrane</keyword>